<name>A0A7S9L5C4_9PSED</name>
<sequence>MTAVTQTVNIDGGDNSERLSFGELDEALAYDTTDGEERLGSRVYFDYELYKLYSAGQLNIQRRVIEAFDDNVKVGTVDEVQVWLDTVNVSLNQECGLDLEIDGVPLRLNRSTPDQRVHLLFSGQEIPAGLADNADGTLRVDANASADARFETTAIDHLFIYGTPQFQNRVYEQLALLSGYPELKRALDAARQGYADVPDIVLMQCHAGPAQQGPGFDLSRVIPARYAHLLPGAYTAVLYDPYQAKGLDGLTALARLLQDAYEALTLSVLVPALDIDI</sequence>
<gene>
    <name evidence="1" type="ORF">IZU98_15690</name>
</gene>
<dbReference type="AlphaFoldDB" id="A0A7S9L5C4"/>
<dbReference type="RefSeq" id="WP_140174126.1">
    <property type="nucleotide sequence ID" value="NZ_CP064943.1"/>
</dbReference>
<organism evidence="1 2">
    <name type="scientific">Pseudomonas fulva</name>
    <dbReference type="NCBI Taxonomy" id="47880"/>
    <lineage>
        <taxon>Bacteria</taxon>
        <taxon>Pseudomonadati</taxon>
        <taxon>Pseudomonadota</taxon>
        <taxon>Gammaproteobacteria</taxon>
        <taxon>Pseudomonadales</taxon>
        <taxon>Pseudomonadaceae</taxon>
        <taxon>Pseudomonas</taxon>
    </lineage>
</organism>
<accession>A0A7S9L5C4</accession>
<proteinExistence type="predicted"/>
<evidence type="ECO:0000313" key="1">
    <source>
        <dbReference type="EMBL" id="QPH47838.1"/>
    </source>
</evidence>
<reference evidence="1 2" key="1">
    <citation type="submission" date="2020-11" db="EMBL/GenBank/DDBJ databases">
        <title>Pseudomonas fulva producing VIM-24.</title>
        <authorList>
            <person name="Liu S."/>
        </authorList>
    </citation>
    <scope>NUCLEOTIDE SEQUENCE [LARGE SCALE GENOMIC DNA]</scope>
    <source>
        <strain evidence="1 2">ZDHY414</strain>
    </source>
</reference>
<protein>
    <submittedName>
        <fullName evidence="1">Uncharacterized protein</fullName>
    </submittedName>
</protein>
<evidence type="ECO:0000313" key="2">
    <source>
        <dbReference type="Proteomes" id="UP000594430"/>
    </source>
</evidence>
<dbReference type="Proteomes" id="UP000594430">
    <property type="component" value="Chromosome"/>
</dbReference>
<dbReference type="EMBL" id="CP064946">
    <property type="protein sequence ID" value="QPH47838.1"/>
    <property type="molecule type" value="Genomic_DNA"/>
</dbReference>